<name>A0A1B8B4F9_FUSPO</name>
<dbReference type="OrthoDB" id="4062651at2759"/>
<reference evidence="3 4" key="1">
    <citation type="submission" date="2016-06" db="EMBL/GenBank/DDBJ databases">
        <title>Living apart together: crosstalk between the core and supernumerary genomes in a fungal plant pathogen.</title>
        <authorList>
            <person name="Vanheule A."/>
            <person name="Audenaert K."/>
            <person name="Warris S."/>
            <person name="Van De Geest H."/>
            <person name="Schijlen E."/>
            <person name="Hofte M."/>
            <person name="De Saeger S."/>
            <person name="Haesaert G."/>
            <person name="Waalwijk C."/>
            <person name="Van Der Lee T."/>
        </authorList>
    </citation>
    <scope>NUCLEOTIDE SEQUENCE [LARGE SCALE GENOMIC DNA]</scope>
    <source>
        <strain evidence="3 4">2516</strain>
    </source>
</reference>
<dbReference type="GO" id="GO:0004672">
    <property type="term" value="F:protein kinase activity"/>
    <property type="evidence" value="ECO:0007669"/>
    <property type="project" value="InterPro"/>
</dbReference>
<sequence length="773" mass="88112">MKGRDIQIHAVQQPESATIPVSQAQRNQWVRLHERNMFAVKSALLRGDTSVTLFNCKRLSSRSWNFFALANQEIDELQIEAYPLVPRPVRDPDPNGDLTSDARKDIESRIWYGLKFKFVKVLAKGGQGYVSLWDIGFDDGSTRKVVIKKALGPSFEPEKEVEFHLRYNHAEHTTQVVNLRQEALAIQEEMLKKDPSCRPRFRRGDIWDAERMGCAVFEYAPYRDVWKYMQAIVPGKKEFPNQVLWGIMECYALGLATVSYTPTFETGSTFEQEYRRAQELDKVEDLLDHAETAWYSTHDIHLDLEALNVLMGEDPSHEYQPVFKLHDLGAFSECMRAQWRTTNEAKIWDLRHYPKDHAVTPEQISKEWDDLPIRLPPKDARRQFCGDNFEKGTKCAGRFGTWTNVFLIARVMESMITRQIMRYPFRPAPHKKADGSEGPQTYGWTLQEQQYAWVDPELRDLICMCLYENPGDRPSPLAILRAINKWKDSGHHDPTELVEWWKDVRGPRPVAHHEPKAPNANFNATQQGVIDQMGVLALYSVGQPRPRNQPPAVIQPAQPAVGWRAPNQLQLQGPVQRTQGGANPRQVPPTRPQQPERPANPHVPAKVATTRNKNKRPVNIQVQSKKRPSAAIESGEAMDIEREEAAYRFSVDPGNFAVPIVPSAQVQNNAQPGGPSGKSIMSIRRATQHPARRIRFEDPLKPSKKFKVHKNLLSPKIQKMVRRPGAKKSEALYALVRGVTSHMPATIQNLMSRVTEVEARLDIGAVPIYAYLK</sequence>
<keyword evidence="4" id="KW-1185">Reference proteome</keyword>
<dbReference type="EMBL" id="LYXU01000001">
    <property type="protein sequence ID" value="OBS27624.1"/>
    <property type="molecule type" value="Genomic_DNA"/>
</dbReference>
<dbReference type="AlphaFoldDB" id="A0A1B8B4F9"/>
<evidence type="ECO:0000256" key="1">
    <source>
        <dbReference type="SAM" id="MobiDB-lite"/>
    </source>
</evidence>
<evidence type="ECO:0000259" key="2">
    <source>
        <dbReference type="PROSITE" id="PS50011"/>
    </source>
</evidence>
<dbReference type="InterPro" id="IPR000719">
    <property type="entry name" value="Prot_kinase_dom"/>
</dbReference>
<gene>
    <name evidence="3" type="ORF">FPOA_01566</name>
</gene>
<dbReference type="SUPFAM" id="SSF56112">
    <property type="entry name" value="Protein kinase-like (PK-like)"/>
    <property type="match status" value="1"/>
</dbReference>
<feature type="domain" description="Protein kinase" evidence="2">
    <location>
        <begin position="116"/>
        <end position="487"/>
    </location>
</feature>
<dbReference type="PROSITE" id="PS50011">
    <property type="entry name" value="PROTEIN_KINASE_DOM"/>
    <property type="match status" value="1"/>
</dbReference>
<evidence type="ECO:0000313" key="4">
    <source>
        <dbReference type="Proteomes" id="UP000091967"/>
    </source>
</evidence>
<dbReference type="Proteomes" id="UP000091967">
    <property type="component" value="Unassembled WGS sequence"/>
</dbReference>
<protein>
    <recommendedName>
        <fullName evidence="2">Protein kinase domain-containing protein</fullName>
    </recommendedName>
</protein>
<proteinExistence type="predicted"/>
<organism evidence="3 4">
    <name type="scientific">Fusarium poae</name>
    <dbReference type="NCBI Taxonomy" id="36050"/>
    <lineage>
        <taxon>Eukaryota</taxon>
        <taxon>Fungi</taxon>
        <taxon>Dikarya</taxon>
        <taxon>Ascomycota</taxon>
        <taxon>Pezizomycotina</taxon>
        <taxon>Sordariomycetes</taxon>
        <taxon>Hypocreomycetidae</taxon>
        <taxon>Hypocreales</taxon>
        <taxon>Nectriaceae</taxon>
        <taxon>Fusarium</taxon>
    </lineage>
</organism>
<dbReference type="STRING" id="36050.A0A1B8B4F9"/>
<dbReference type="InterPro" id="IPR011009">
    <property type="entry name" value="Kinase-like_dom_sf"/>
</dbReference>
<evidence type="ECO:0000313" key="3">
    <source>
        <dbReference type="EMBL" id="OBS27624.1"/>
    </source>
</evidence>
<dbReference type="Gene3D" id="1.10.510.10">
    <property type="entry name" value="Transferase(Phosphotransferase) domain 1"/>
    <property type="match status" value="1"/>
</dbReference>
<feature type="region of interest" description="Disordered" evidence="1">
    <location>
        <begin position="575"/>
        <end position="636"/>
    </location>
</feature>
<dbReference type="OMA" id="DSSENMI"/>
<accession>A0A1B8B4F9</accession>
<dbReference type="GO" id="GO:0005524">
    <property type="term" value="F:ATP binding"/>
    <property type="evidence" value="ECO:0007669"/>
    <property type="project" value="InterPro"/>
</dbReference>
<comment type="caution">
    <text evidence="3">The sequence shown here is derived from an EMBL/GenBank/DDBJ whole genome shotgun (WGS) entry which is preliminary data.</text>
</comment>